<feature type="repeat" description="CHCR" evidence="1">
    <location>
        <begin position="1"/>
        <end position="124"/>
    </location>
</feature>
<dbReference type="EMBL" id="CAJVPV010049191">
    <property type="protein sequence ID" value="CAG8775687.1"/>
    <property type="molecule type" value="Genomic_DNA"/>
</dbReference>
<proteinExistence type="predicted"/>
<dbReference type="PANTHER" id="PTHR10292">
    <property type="entry name" value="CLATHRIN HEAVY CHAIN RELATED"/>
    <property type="match status" value="1"/>
</dbReference>
<sequence>VEKRNRLKLLLPWLEQRVNEGNQDNAIYNALAKIYIDSNNNPEAFLRENTFYDSLIIGKYCEKRDPHLAYIAYQRGQCDYELVKITNENSMFKHQARYLVKRRDPQLWAHVLDANNIHRRQMIDQVNAVALPESIDPDDVSVTVQAFMAADLPLELIELLEKLILENTAFSDTKPLQNLLVLTAIKADAAKVMDYINKLNNFDAPEVAEIAIKHNLYEEAFAIYK</sequence>
<dbReference type="SUPFAM" id="SSF48371">
    <property type="entry name" value="ARM repeat"/>
    <property type="match status" value="1"/>
</dbReference>
<dbReference type="InterPro" id="IPR055358">
    <property type="entry name" value="CHCR"/>
</dbReference>
<keyword evidence="3" id="KW-1185">Reference proteome</keyword>
<feature type="non-terminal residue" evidence="2">
    <location>
        <position position="225"/>
    </location>
</feature>
<dbReference type="GO" id="GO:0006886">
    <property type="term" value="P:intracellular protein transport"/>
    <property type="evidence" value="ECO:0007669"/>
    <property type="project" value="UniProtKB-UniRule"/>
</dbReference>
<dbReference type="OrthoDB" id="2113814at2759"/>
<evidence type="ECO:0000256" key="1">
    <source>
        <dbReference type="PROSITE-ProRule" id="PRU01006"/>
    </source>
</evidence>
<evidence type="ECO:0000313" key="2">
    <source>
        <dbReference type="EMBL" id="CAG8775687.1"/>
    </source>
</evidence>
<dbReference type="Gene3D" id="1.25.40.10">
    <property type="entry name" value="Tetratricopeptide repeat domain"/>
    <property type="match status" value="1"/>
</dbReference>
<name>A0A9N9JCG8_9GLOM</name>
<feature type="non-terminal residue" evidence="2">
    <location>
        <position position="1"/>
    </location>
</feature>
<dbReference type="FunFam" id="1.25.40.10:FF:000005">
    <property type="entry name" value="Clathrin heavy chain"/>
    <property type="match status" value="1"/>
</dbReference>
<dbReference type="GO" id="GO:0071439">
    <property type="term" value="C:clathrin complex"/>
    <property type="evidence" value="ECO:0007669"/>
    <property type="project" value="TreeGrafter"/>
</dbReference>
<organism evidence="2 3">
    <name type="scientific">Acaulospora morrowiae</name>
    <dbReference type="NCBI Taxonomy" id="94023"/>
    <lineage>
        <taxon>Eukaryota</taxon>
        <taxon>Fungi</taxon>
        <taxon>Fungi incertae sedis</taxon>
        <taxon>Mucoromycota</taxon>
        <taxon>Glomeromycotina</taxon>
        <taxon>Glomeromycetes</taxon>
        <taxon>Diversisporales</taxon>
        <taxon>Acaulosporaceae</taxon>
        <taxon>Acaulospora</taxon>
    </lineage>
</organism>
<dbReference type="PROSITE" id="PS50236">
    <property type="entry name" value="CHCR"/>
    <property type="match status" value="2"/>
</dbReference>
<dbReference type="SMART" id="SM00299">
    <property type="entry name" value="CLH"/>
    <property type="match status" value="2"/>
</dbReference>
<dbReference type="Proteomes" id="UP000789342">
    <property type="component" value="Unassembled WGS sequence"/>
</dbReference>
<dbReference type="AlphaFoldDB" id="A0A9N9JCG8"/>
<dbReference type="GO" id="GO:0032051">
    <property type="term" value="F:clathrin light chain binding"/>
    <property type="evidence" value="ECO:0007669"/>
    <property type="project" value="TreeGrafter"/>
</dbReference>
<gene>
    <name evidence="2" type="ORF">AMORRO_LOCUS16893</name>
</gene>
<protein>
    <submittedName>
        <fullName evidence="2">7674_t:CDS:1</fullName>
    </submittedName>
</protein>
<dbReference type="GO" id="GO:0005829">
    <property type="term" value="C:cytosol"/>
    <property type="evidence" value="ECO:0007669"/>
    <property type="project" value="GOC"/>
</dbReference>
<feature type="repeat" description="CHCR" evidence="1">
    <location>
        <begin position="131"/>
        <end position="225"/>
    </location>
</feature>
<dbReference type="InterPro" id="IPR016024">
    <property type="entry name" value="ARM-type_fold"/>
</dbReference>
<dbReference type="InterPro" id="IPR011990">
    <property type="entry name" value="TPR-like_helical_dom_sf"/>
</dbReference>
<dbReference type="Pfam" id="PF00637">
    <property type="entry name" value="Clathrin"/>
    <property type="match status" value="2"/>
</dbReference>
<dbReference type="GO" id="GO:0030479">
    <property type="term" value="C:actin cortical patch"/>
    <property type="evidence" value="ECO:0007669"/>
    <property type="project" value="TreeGrafter"/>
</dbReference>
<reference evidence="2" key="1">
    <citation type="submission" date="2021-06" db="EMBL/GenBank/DDBJ databases">
        <authorList>
            <person name="Kallberg Y."/>
            <person name="Tangrot J."/>
            <person name="Rosling A."/>
        </authorList>
    </citation>
    <scope>NUCLEOTIDE SEQUENCE</scope>
    <source>
        <strain evidence="2">CL551</strain>
    </source>
</reference>
<dbReference type="GO" id="GO:0006895">
    <property type="term" value="P:Golgi to endosome transport"/>
    <property type="evidence" value="ECO:0007669"/>
    <property type="project" value="TreeGrafter"/>
</dbReference>
<dbReference type="GO" id="GO:0006898">
    <property type="term" value="P:receptor-mediated endocytosis"/>
    <property type="evidence" value="ECO:0007669"/>
    <property type="project" value="TreeGrafter"/>
</dbReference>
<accession>A0A9N9JCG8</accession>
<comment type="caution">
    <text evidence="2">The sequence shown here is derived from an EMBL/GenBank/DDBJ whole genome shotgun (WGS) entry which is preliminary data.</text>
</comment>
<evidence type="ECO:0000313" key="3">
    <source>
        <dbReference type="Proteomes" id="UP000789342"/>
    </source>
</evidence>
<dbReference type="InterPro" id="IPR000547">
    <property type="entry name" value="Clathrin_H-chain/VPS_repeat"/>
</dbReference>
<dbReference type="PANTHER" id="PTHR10292:SF1">
    <property type="entry name" value="CLATHRIN HEAVY CHAIN"/>
    <property type="match status" value="1"/>
</dbReference>